<accession>A0A843XEG0</accession>
<dbReference type="AlphaFoldDB" id="A0A843XEG0"/>
<protein>
    <submittedName>
        <fullName evidence="2">Uncharacterized protein</fullName>
    </submittedName>
</protein>
<dbReference type="EMBL" id="NMUH01007814">
    <property type="protein sequence ID" value="MQM17868.1"/>
    <property type="molecule type" value="Genomic_DNA"/>
</dbReference>
<dbReference type="Proteomes" id="UP000652761">
    <property type="component" value="Unassembled WGS sequence"/>
</dbReference>
<keyword evidence="1" id="KW-0175">Coiled coil</keyword>
<gene>
    <name evidence="2" type="ORF">Taro_050848</name>
</gene>
<dbReference type="PANTHER" id="PTHR34837:SF2">
    <property type="entry name" value="OS05G0595500 PROTEIN"/>
    <property type="match status" value="1"/>
</dbReference>
<keyword evidence="3" id="KW-1185">Reference proteome</keyword>
<evidence type="ECO:0000313" key="2">
    <source>
        <dbReference type="EMBL" id="MQM17868.1"/>
    </source>
</evidence>
<evidence type="ECO:0000313" key="3">
    <source>
        <dbReference type="Proteomes" id="UP000652761"/>
    </source>
</evidence>
<feature type="coiled-coil region" evidence="1">
    <location>
        <begin position="120"/>
        <end position="147"/>
    </location>
</feature>
<dbReference type="PANTHER" id="PTHR34837">
    <property type="entry name" value="OS05G0595500 PROTEIN"/>
    <property type="match status" value="1"/>
</dbReference>
<dbReference type="OrthoDB" id="1676529at2759"/>
<reference evidence="2" key="1">
    <citation type="submission" date="2017-07" db="EMBL/GenBank/DDBJ databases">
        <title>Taro Niue Genome Assembly and Annotation.</title>
        <authorList>
            <person name="Atibalentja N."/>
            <person name="Keating K."/>
            <person name="Fields C.J."/>
        </authorList>
    </citation>
    <scope>NUCLEOTIDE SEQUENCE</scope>
    <source>
        <strain evidence="2">Niue_2</strain>
        <tissue evidence="2">Leaf</tissue>
    </source>
</reference>
<name>A0A843XEG0_COLES</name>
<proteinExistence type="predicted"/>
<evidence type="ECO:0000256" key="1">
    <source>
        <dbReference type="SAM" id="Coils"/>
    </source>
</evidence>
<comment type="caution">
    <text evidence="2">The sequence shown here is derived from an EMBL/GenBank/DDBJ whole genome shotgun (WGS) entry which is preliminary data.</text>
</comment>
<sequence length="221" mass="24845">MFVKPAALESSFLYMYVRWPEFRFLIVCWILLALFVAWAVRKQFTLDAVFPSCSKLISTHTDCGKIGLMGDGPGKIEIFPNHFEAPPSSDELTPTRNSAISELKAESSSRTVPIVIYGLVVLTSAEVESLRSEIAGAEEREAYLKAQLENVDQILRSARLAGYLYVRTRWTALPGEPPILDDIEVDDWLPRFVVLSGSCIFYYLKSIGPRHIDQAYHTGSH</sequence>
<organism evidence="2 3">
    <name type="scientific">Colocasia esculenta</name>
    <name type="common">Wild taro</name>
    <name type="synonym">Arum esculentum</name>
    <dbReference type="NCBI Taxonomy" id="4460"/>
    <lineage>
        <taxon>Eukaryota</taxon>
        <taxon>Viridiplantae</taxon>
        <taxon>Streptophyta</taxon>
        <taxon>Embryophyta</taxon>
        <taxon>Tracheophyta</taxon>
        <taxon>Spermatophyta</taxon>
        <taxon>Magnoliopsida</taxon>
        <taxon>Liliopsida</taxon>
        <taxon>Araceae</taxon>
        <taxon>Aroideae</taxon>
        <taxon>Colocasieae</taxon>
        <taxon>Colocasia</taxon>
    </lineage>
</organism>